<feature type="compositionally biased region" description="Acidic residues" evidence="1">
    <location>
        <begin position="116"/>
        <end position="125"/>
    </location>
</feature>
<feature type="region of interest" description="Disordered" evidence="1">
    <location>
        <begin position="62"/>
        <end position="125"/>
    </location>
</feature>
<evidence type="ECO:0000313" key="2">
    <source>
        <dbReference type="EMBL" id="GKT29053.1"/>
    </source>
</evidence>
<keyword evidence="3" id="KW-1185">Reference proteome</keyword>
<accession>A0ABQ5K925</accession>
<gene>
    <name evidence="2" type="ORF">ADUPG1_001021</name>
</gene>
<comment type="caution">
    <text evidence="2">The sequence shown here is derived from an EMBL/GenBank/DDBJ whole genome shotgun (WGS) entry which is preliminary data.</text>
</comment>
<proteinExistence type="predicted"/>
<evidence type="ECO:0000256" key="1">
    <source>
        <dbReference type="SAM" id="MobiDB-lite"/>
    </source>
</evidence>
<dbReference type="EMBL" id="BQXS01000627">
    <property type="protein sequence ID" value="GKT29053.1"/>
    <property type="molecule type" value="Genomic_DNA"/>
</dbReference>
<sequence length="291" mass="32644">MENNNEAWGLTKDGTPLDNKGIIKPVEEALPKVYYGSTPKGVRGVDYREYVDNLIEELDGTHDKEREEVREHLYGNKKKEEEGTEESSDKETTVNQEKIKGEALNASKTKEKDDDGLYSEEDSVEVDGPPIALMKQYPDALVERGNFLNSKRGQRAEGQGCVQVAVELAAGLKKAVYAIMDTGSDISLVSEKWLTDVARCGCEDPWVLCEKRYSAEQVGRWKDDPVMFKTLTGYSTVEEIVLLNTIVLRTKKGKETQFKATVHYYVTDLLPVSTPLLIGRRDLENMGITLN</sequence>
<feature type="non-terminal residue" evidence="2">
    <location>
        <position position="291"/>
    </location>
</feature>
<feature type="region of interest" description="Disordered" evidence="1">
    <location>
        <begin position="1"/>
        <end position="20"/>
    </location>
</feature>
<protein>
    <recommendedName>
        <fullName evidence="4">Gag-pol polyprotein</fullName>
    </recommendedName>
</protein>
<dbReference type="Proteomes" id="UP001057375">
    <property type="component" value="Unassembled WGS sequence"/>
</dbReference>
<reference evidence="2" key="1">
    <citation type="submission" date="2022-03" db="EMBL/GenBank/DDBJ databases">
        <title>Draft genome sequence of Aduncisulcus paluster, a free-living microaerophilic Fornicata.</title>
        <authorList>
            <person name="Yuyama I."/>
            <person name="Kume K."/>
            <person name="Tamura T."/>
            <person name="Inagaki Y."/>
            <person name="Hashimoto T."/>
        </authorList>
    </citation>
    <scope>NUCLEOTIDE SEQUENCE</scope>
    <source>
        <strain evidence="2">NY0171</strain>
    </source>
</reference>
<evidence type="ECO:0000313" key="3">
    <source>
        <dbReference type="Proteomes" id="UP001057375"/>
    </source>
</evidence>
<name>A0ABQ5K925_9EUKA</name>
<organism evidence="2 3">
    <name type="scientific">Aduncisulcus paluster</name>
    <dbReference type="NCBI Taxonomy" id="2918883"/>
    <lineage>
        <taxon>Eukaryota</taxon>
        <taxon>Metamonada</taxon>
        <taxon>Carpediemonas-like organisms</taxon>
        <taxon>Aduncisulcus</taxon>
    </lineage>
</organism>
<evidence type="ECO:0008006" key="4">
    <source>
        <dbReference type="Google" id="ProtNLM"/>
    </source>
</evidence>
<feature type="compositionally biased region" description="Basic and acidic residues" evidence="1">
    <location>
        <begin position="62"/>
        <end position="101"/>
    </location>
</feature>